<dbReference type="EMBL" id="UINC01000459">
    <property type="protein sequence ID" value="SUZ55754.1"/>
    <property type="molecule type" value="Genomic_DNA"/>
</dbReference>
<evidence type="ECO:0000313" key="1">
    <source>
        <dbReference type="EMBL" id="SUZ55754.1"/>
    </source>
</evidence>
<reference evidence="1" key="1">
    <citation type="submission" date="2018-05" db="EMBL/GenBank/DDBJ databases">
        <authorList>
            <person name="Lanie J.A."/>
            <person name="Ng W.-L."/>
            <person name="Kazmierczak K.M."/>
            <person name="Andrzejewski T.M."/>
            <person name="Davidsen T.M."/>
            <person name="Wayne K.J."/>
            <person name="Tettelin H."/>
            <person name="Glass J.I."/>
            <person name="Rusch D."/>
            <person name="Podicherti R."/>
            <person name="Tsui H.-C.T."/>
            <person name="Winkler M.E."/>
        </authorList>
    </citation>
    <scope>NUCLEOTIDE SEQUENCE</scope>
</reference>
<dbReference type="AlphaFoldDB" id="A0A381NNQ5"/>
<accession>A0A381NNQ5</accession>
<proteinExistence type="predicted"/>
<organism evidence="1">
    <name type="scientific">marine metagenome</name>
    <dbReference type="NCBI Taxonomy" id="408172"/>
    <lineage>
        <taxon>unclassified sequences</taxon>
        <taxon>metagenomes</taxon>
        <taxon>ecological metagenomes</taxon>
    </lineage>
</organism>
<name>A0A381NNQ5_9ZZZZ</name>
<gene>
    <name evidence="1" type="ORF">METZ01_LOCUS8608</name>
</gene>
<protein>
    <submittedName>
        <fullName evidence="1">Uncharacterized protein</fullName>
    </submittedName>
</protein>
<sequence length="91" mass="10096">MAACLVRALSADDEQNAVAALQLETYATRAAETPWIRGMHLVSWGMEEGPMLGALLEQTARGQVKRRWESCKEAHSWARAQVTDNLSEMGH</sequence>